<organism evidence="1 2">
    <name type="scientific">Helicobacter pylori R018c</name>
    <dbReference type="NCBI Taxonomy" id="1145110"/>
    <lineage>
        <taxon>Bacteria</taxon>
        <taxon>Pseudomonadati</taxon>
        <taxon>Campylobacterota</taxon>
        <taxon>Epsilonproteobacteria</taxon>
        <taxon>Campylobacterales</taxon>
        <taxon>Helicobacteraceae</taxon>
        <taxon>Helicobacter</taxon>
    </lineage>
</organism>
<dbReference type="EMBL" id="AMOQ01000002">
    <property type="protein sequence ID" value="EKE81035.1"/>
    <property type="molecule type" value="Genomic_DNA"/>
</dbReference>
<reference evidence="1 2" key="1">
    <citation type="submission" date="2012-08" db="EMBL/GenBank/DDBJ databases">
        <title>Comparative Sequence Analysis of H. pylori isolates.</title>
        <authorList>
            <person name="Blanchard T.G."/>
            <person name="Czinn S.J."/>
            <person name="McCracken C.M."/>
            <person name="Abolude K.A."/>
            <person name="Shefchek K.S."/>
            <person name="Maroo A.M."/>
            <person name="Santana-Cruz I.S."/>
            <person name="Tallon L.J."/>
            <person name="Ficke F.W.F."/>
        </authorList>
    </citation>
    <scope>NUCLEOTIDE SEQUENCE [LARGE SCALE GENOMIC DNA]</scope>
    <source>
        <strain evidence="1 2">R018c</strain>
    </source>
</reference>
<dbReference type="Proteomes" id="UP000002808">
    <property type="component" value="Unassembled WGS sequence"/>
</dbReference>
<protein>
    <submittedName>
        <fullName evidence="1">Uncharacterized protein</fullName>
    </submittedName>
</protein>
<comment type="caution">
    <text evidence="1">The sequence shown here is derived from an EMBL/GenBank/DDBJ whole genome shotgun (WGS) entry which is preliminary data.</text>
</comment>
<evidence type="ECO:0000313" key="2">
    <source>
        <dbReference type="Proteomes" id="UP000002808"/>
    </source>
</evidence>
<name>K2KTU4_HELPX</name>
<sequence length="38" mass="4309">MAVVLGMLIPFLKIPAHYSASDRVGLKRLENSKIKKRK</sequence>
<accession>K2KTU4</accession>
<gene>
    <name evidence="1" type="ORF">OUC_0511</name>
</gene>
<dbReference type="PATRIC" id="fig|1145110.4.peg.499"/>
<proteinExistence type="predicted"/>
<evidence type="ECO:0000313" key="1">
    <source>
        <dbReference type="EMBL" id="EKE81035.1"/>
    </source>
</evidence>
<dbReference type="AlphaFoldDB" id="K2KTU4"/>